<protein>
    <submittedName>
        <fullName evidence="3">Uncharacterized protein</fullName>
    </submittedName>
</protein>
<dbReference type="EMBL" id="CAJNDS010002812">
    <property type="protein sequence ID" value="CAE7606622.1"/>
    <property type="molecule type" value="Genomic_DNA"/>
</dbReference>
<comment type="caution">
    <text evidence="3">The sequence shown here is derived from an EMBL/GenBank/DDBJ whole genome shotgun (WGS) entry which is preliminary data.</text>
</comment>
<dbReference type="Proteomes" id="UP000604046">
    <property type="component" value="Unassembled WGS sequence"/>
</dbReference>
<evidence type="ECO:0000313" key="2">
    <source>
        <dbReference type="EMBL" id="CAE7232278.1"/>
    </source>
</evidence>
<dbReference type="AlphaFoldDB" id="A0A812V4W3"/>
<evidence type="ECO:0000313" key="4">
    <source>
        <dbReference type="Proteomes" id="UP000604046"/>
    </source>
</evidence>
<sequence>MSQVFDGNCTGILKPMLAKDQFLAPEVFLANQELVTQSLFDWRAIQDKRMSEEAAREVRDSLSQAPPQPQEPSSPPPSKPPVPVCAVDVADTEAHAPADEVEEPAVDKTASVKALFDKLLIPSSMMDTLTSVSLEALQNVMTLAQTRACA</sequence>
<reference evidence="3" key="1">
    <citation type="submission" date="2021-02" db="EMBL/GenBank/DDBJ databases">
        <authorList>
            <person name="Dougan E. K."/>
            <person name="Rhodes N."/>
            <person name="Thang M."/>
            <person name="Chan C."/>
        </authorList>
    </citation>
    <scope>NUCLEOTIDE SEQUENCE</scope>
</reference>
<accession>A0A812V4W3</accession>
<evidence type="ECO:0000313" key="3">
    <source>
        <dbReference type="EMBL" id="CAE7606622.1"/>
    </source>
</evidence>
<feature type="compositionally biased region" description="Basic and acidic residues" evidence="1">
    <location>
        <begin position="50"/>
        <end position="60"/>
    </location>
</feature>
<feature type="compositionally biased region" description="Pro residues" evidence="1">
    <location>
        <begin position="66"/>
        <end position="83"/>
    </location>
</feature>
<evidence type="ECO:0000256" key="1">
    <source>
        <dbReference type="SAM" id="MobiDB-lite"/>
    </source>
</evidence>
<name>A0A812V4W3_9DINO</name>
<keyword evidence="4" id="KW-1185">Reference proteome</keyword>
<organism evidence="3 4">
    <name type="scientific">Symbiodinium natans</name>
    <dbReference type="NCBI Taxonomy" id="878477"/>
    <lineage>
        <taxon>Eukaryota</taxon>
        <taxon>Sar</taxon>
        <taxon>Alveolata</taxon>
        <taxon>Dinophyceae</taxon>
        <taxon>Suessiales</taxon>
        <taxon>Symbiodiniaceae</taxon>
        <taxon>Symbiodinium</taxon>
    </lineage>
</organism>
<feature type="region of interest" description="Disordered" evidence="1">
    <location>
        <begin position="50"/>
        <end position="84"/>
    </location>
</feature>
<dbReference type="EMBL" id="CAJNDS010000762">
    <property type="protein sequence ID" value="CAE7232278.1"/>
    <property type="molecule type" value="Genomic_DNA"/>
</dbReference>
<gene>
    <name evidence="3" type="ORF">SNAT2548_LOCUS34494</name>
    <name evidence="2" type="ORF">SNAT2548_LOCUS9594</name>
</gene>
<proteinExistence type="predicted"/>